<dbReference type="GO" id="GO:0019867">
    <property type="term" value="C:outer membrane"/>
    <property type="evidence" value="ECO:0007669"/>
    <property type="project" value="InterPro"/>
</dbReference>
<accession>A0A4R3MYP8</accession>
<evidence type="ECO:0000313" key="2">
    <source>
        <dbReference type="EMBL" id="TCT21514.1"/>
    </source>
</evidence>
<proteinExistence type="predicted"/>
<sequence length="188" mass="19771">MQPSTVSRLVLPMLVCTLCAAVLSSGCATQEDCFKPVGQRGLTPASAALSPRAEGEMVTWGGMLLDTRNLETHTELEVMGYRLDGCGRPLVQGESQGRFLIRHPGYLEPLDYRTGRPVTATGRLAGVSDGWVGAAAVSLPVLDAARLRLWPAPPPVNEQLSPFPVRPRINIGIGGGSGHVGGGIGVSF</sequence>
<dbReference type="EMBL" id="SMAO01000004">
    <property type="protein sequence ID" value="TCT21514.1"/>
    <property type="molecule type" value="Genomic_DNA"/>
</dbReference>
<keyword evidence="1" id="KW-0732">Signal</keyword>
<keyword evidence="3" id="KW-1185">Reference proteome</keyword>
<evidence type="ECO:0000256" key="1">
    <source>
        <dbReference type="SAM" id="SignalP"/>
    </source>
</evidence>
<feature type="signal peptide" evidence="1">
    <location>
        <begin position="1"/>
        <end position="20"/>
    </location>
</feature>
<organism evidence="2 3">
    <name type="scientific">Thiobaca trueperi</name>
    <dbReference type="NCBI Taxonomy" id="127458"/>
    <lineage>
        <taxon>Bacteria</taxon>
        <taxon>Pseudomonadati</taxon>
        <taxon>Pseudomonadota</taxon>
        <taxon>Gammaproteobacteria</taxon>
        <taxon>Chromatiales</taxon>
        <taxon>Chromatiaceae</taxon>
        <taxon>Thiobaca</taxon>
    </lineage>
</organism>
<dbReference type="OrthoDB" id="5295757at2"/>
<reference evidence="2 3" key="1">
    <citation type="submission" date="2019-03" db="EMBL/GenBank/DDBJ databases">
        <title>Genomic Encyclopedia of Type Strains, Phase IV (KMG-IV): sequencing the most valuable type-strain genomes for metagenomic binning, comparative biology and taxonomic classification.</title>
        <authorList>
            <person name="Goeker M."/>
        </authorList>
    </citation>
    <scope>NUCLEOTIDE SEQUENCE [LARGE SCALE GENOMIC DNA]</scope>
    <source>
        <strain evidence="2 3">DSM 13587</strain>
    </source>
</reference>
<evidence type="ECO:0000313" key="3">
    <source>
        <dbReference type="Proteomes" id="UP000295717"/>
    </source>
</evidence>
<gene>
    <name evidence="2" type="ORF">EDC35_104373</name>
</gene>
<feature type="chain" id="PRO_5020446974" evidence="1">
    <location>
        <begin position="21"/>
        <end position="188"/>
    </location>
</feature>
<dbReference type="InterPro" id="IPR004658">
    <property type="entry name" value="OMP_Slp"/>
</dbReference>
<dbReference type="PANTHER" id="PTHR37530">
    <property type="entry name" value="OUTER MEMBRANE PROTEIN SLP"/>
    <property type="match status" value="1"/>
</dbReference>
<dbReference type="RefSeq" id="WP_132977094.1">
    <property type="nucleotide sequence ID" value="NZ_SMAO01000004.1"/>
</dbReference>
<dbReference type="Pfam" id="PF03843">
    <property type="entry name" value="Slp"/>
    <property type="match status" value="1"/>
</dbReference>
<dbReference type="AlphaFoldDB" id="A0A4R3MYP8"/>
<comment type="caution">
    <text evidence="2">The sequence shown here is derived from an EMBL/GenBank/DDBJ whole genome shotgun (WGS) entry which is preliminary data.</text>
</comment>
<dbReference type="Proteomes" id="UP000295717">
    <property type="component" value="Unassembled WGS sequence"/>
</dbReference>
<dbReference type="PANTHER" id="PTHR37530:SF1">
    <property type="entry name" value="OUTER MEMBRANE PROTEIN SLP"/>
    <property type="match status" value="1"/>
</dbReference>
<name>A0A4R3MYP8_9GAMM</name>
<keyword evidence="2" id="KW-0449">Lipoprotein</keyword>
<protein>
    <submittedName>
        <fullName evidence="2">Outer membrane lipoprotein</fullName>
    </submittedName>
</protein>